<dbReference type="GO" id="GO:0005886">
    <property type="term" value="C:plasma membrane"/>
    <property type="evidence" value="ECO:0007669"/>
    <property type="project" value="UniProtKB-SubCell"/>
</dbReference>
<evidence type="ECO:0000256" key="10">
    <source>
        <dbReference type="SAM" id="Phobius"/>
    </source>
</evidence>
<feature type="transmembrane region" description="Helical" evidence="10">
    <location>
        <begin position="276"/>
        <end position="298"/>
    </location>
</feature>
<evidence type="ECO:0000256" key="5">
    <source>
        <dbReference type="ARBA" id="ARBA00022692"/>
    </source>
</evidence>
<proteinExistence type="inferred from homology"/>
<dbReference type="RefSeq" id="WP_004581274.1">
    <property type="nucleotide sequence ID" value="NZ_AP028878.1"/>
</dbReference>
<dbReference type="AlphaFoldDB" id="N6VYV3"/>
<dbReference type="InterPro" id="IPR002549">
    <property type="entry name" value="AI-2E-like"/>
</dbReference>
<evidence type="ECO:0000256" key="9">
    <source>
        <dbReference type="SAM" id="MobiDB-lite"/>
    </source>
</evidence>
<organism evidence="11 12">
    <name type="scientific">Marinobacter nanhaiticus D15-8W</name>
    <dbReference type="NCBI Taxonomy" id="626887"/>
    <lineage>
        <taxon>Bacteria</taxon>
        <taxon>Pseudomonadati</taxon>
        <taxon>Pseudomonadota</taxon>
        <taxon>Gammaproteobacteria</taxon>
        <taxon>Pseudomonadales</taxon>
        <taxon>Marinobacteraceae</taxon>
        <taxon>Marinobacter</taxon>
    </lineage>
</organism>
<keyword evidence="6 10" id="KW-1133">Transmembrane helix</keyword>
<dbReference type="HOGENOM" id="CLU_031275_0_1_6"/>
<feature type="transmembrane region" description="Helical" evidence="10">
    <location>
        <begin position="62"/>
        <end position="81"/>
    </location>
</feature>
<keyword evidence="7 10" id="KW-0472">Membrane</keyword>
<keyword evidence="3" id="KW-0813">Transport</keyword>
<evidence type="ECO:0000256" key="6">
    <source>
        <dbReference type="ARBA" id="ARBA00022989"/>
    </source>
</evidence>
<evidence type="ECO:0000256" key="2">
    <source>
        <dbReference type="ARBA" id="ARBA00009773"/>
    </source>
</evidence>
<name>N6VYV3_9GAMM</name>
<evidence type="ECO:0000313" key="12">
    <source>
        <dbReference type="Proteomes" id="UP000013165"/>
    </source>
</evidence>
<keyword evidence="8" id="KW-0175">Coiled coil</keyword>
<dbReference type="PANTHER" id="PTHR21716">
    <property type="entry name" value="TRANSMEMBRANE PROTEIN"/>
    <property type="match status" value="1"/>
</dbReference>
<evidence type="ECO:0000256" key="4">
    <source>
        <dbReference type="ARBA" id="ARBA00022475"/>
    </source>
</evidence>
<dbReference type="Proteomes" id="UP000013165">
    <property type="component" value="Unassembled WGS sequence"/>
</dbReference>
<protein>
    <submittedName>
        <fullName evidence="11">AI-2E family transporter</fullName>
    </submittedName>
</protein>
<comment type="caution">
    <text evidence="11">The sequence shown here is derived from an EMBL/GenBank/DDBJ whole genome shotgun (WGS) entry which is preliminary data.</text>
</comment>
<dbReference type="OrthoDB" id="9799225at2"/>
<dbReference type="eggNOG" id="COG0628">
    <property type="taxonomic scope" value="Bacteria"/>
</dbReference>
<keyword evidence="12" id="KW-1185">Reference proteome</keyword>
<keyword evidence="5 10" id="KW-0812">Transmembrane</keyword>
<feature type="transmembrane region" description="Helical" evidence="10">
    <location>
        <begin position="304"/>
        <end position="334"/>
    </location>
</feature>
<feature type="transmembrane region" description="Helical" evidence="10">
    <location>
        <begin position="373"/>
        <end position="402"/>
    </location>
</feature>
<dbReference type="STRING" id="626887.J057_16665"/>
<feature type="coiled-coil region" evidence="8">
    <location>
        <begin position="162"/>
        <end position="189"/>
    </location>
</feature>
<feature type="transmembrane region" description="Helical" evidence="10">
    <location>
        <begin position="341"/>
        <end position="361"/>
    </location>
</feature>
<feature type="transmembrane region" description="Helical" evidence="10">
    <location>
        <begin position="219"/>
        <end position="244"/>
    </location>
</feature>
<feature type="region of interest" description="Disordered" evidence="9">
    <location>
        <begin position="1"/>
        <end position="55"/>
    </location>
</feature>
<evidence type="ECO:0000256" key="7">
    <source>
        <dbReference type="ARBA" id="ARBA00023136"/>
    </source>
</evidence>
<feature type="compositionally biased region" description="Acidic residues" evidence="9">
    <location>
        <begin position="14"/>
        <end position="30"/>
    </location>
</feature>
<gene>
    <name evidence="11" type="ORF">J057_16665</name>
</gene>
<dbReference type="Pfam" id="PF01594">
    <property type="entry name" value="AI-2E_transport"/>
    <property type="match status" value="1"/>
</dbReference>
<evidence type="ECO:0000313" key="11">
    <source>
        <dbReference type="EMBL" id="ENO13049.1"/>
    </source>
</evidence>
<dbReference type="PANTHER" id="PTHR21716:SF53">
    <property type="entry name" value="PERMEASE PERM-RELATED"/>
    <property type="match status" value="1"/>
</dbReference>
<feature type="transmembrane region" description="Helical" evidence="10">
    <location>
        <begin position="117"/>
        <end position="137"/>
    </location>
</feature>
<reference evidence="11 12" key="1">
    <citation type="journal article" date="2013" name="Genome Announc.">
        <title>Genome Sequence of the Polycyclic Aromatic Hydrocarbon-Degrading Bacterium Strain Marinobacter nanhaiticus D15-8WT.</title>
        <authorList>
            <person name="Cui Z."/>
            <person name="Gao W."/>
            <person name="Li Q."/>
            <person name="Xu G."/>
            <person name="Zheng L."/>
        </authorList>
    </citation>
    <scope>NUCLEOTIDE SEQUENCE [LARGE SCALE GENOMIC DNA]</scope>
    <source>
        <strain evidence="11 12">D15-8W</strain>
    </source>
</reference>
<accession>N6VYV3</accession>
<comment type="subcellular location">
    <subcellularLocation>
        <location evidence="1">Cell membrane</location>
        <topology evidence="1">Multi-pass membrane protein</topology>
    </subcellularLocation>
</comment>
<sequence length="421" mass="45390">MDTNNNAGKSENPDAADDEWGAEGESDSENADAARPAPNGGTQPPPGEADGDDQPPVLIGPINIRSIALVILTTIVAIYFINWAQAILLPLVVSVLISYALDPLVSFFDRFRFPRPLSAALILSLLVGILAISSVPLKEEAVAMLDKVPVAVERFQRTSGNVPQEESMVEKAQKAAKKIEETADQNQGANTDTPRGVTPVMIVDTPVDLRQYLVQGSSAAIVLVTQVFSVLLLVFFLLSVGSLYKRKVVRLSGPSFGRMRRAVWILNDFHQQIRRFLFVMLLSGIFVGVLTWLAFLLMGVEQSALWGVLAGVASAIPYLGPFLVLVGSSVAAFIQFGEIDIALIVGGISLVITSIQGYLLTPWLTSQVSSLNAVAIFVGLLFWGWLWGPVGLVIAMPILMIIKSMCDHIANLRSVGELLGK</sequence>
<evidence type="ECO:0000256" key="1">
    <source>
        <dbReference type="ARBA" id="ARBA00004651"/>
    </source>
</evidence>
<evidence type="ECO:0000256" key="8">
    <source>
        <dbReference type="SAM" id="Coils"/>
    </source>
</evidence>
<evidence type="ECO:0000256" key="3">
    <source>
        <dbReference type="ARBA" id="ARBA00022448"/>
    </source>
</evidence>
<dbReference type="PATRIC" id="fig|626887.3.peg.3331"/>
<comment type="similarity">
    <text evidence="2">Belongs to the autoinducer-2 exporter (AI-2E) (TC 2.A.86) family.</text>
</comment>
<dbReference type="EMBL" id="APLQ01000014">
    <property type="protein sequence ID" value="ENO13049.1"/>
    <property type="molecule type" value="Genomic_DNA"/>
</dbReference>
<keyword evidence="4" id="KW-1003">Cell membrane</keyword>
<feature type="transmembrane region" description="Helical" evidence="10">
    <location>
        <begin position="87"/>
        <end position="105"/>
    </location>
</feature>